<dbReference type="CDD" id="cd15482">
    <property type="entry name" value="Sialidase_non-viral"/>
    <property type="match status" value="3"/>
</dbReference>
<protein>
    <submittedName>
        <fullName evidence="2">Photosystem II stability/assembly factor-like uncharacterized protein</fullName>
    </submittedName>
</protein>
<dbReference type="Gene3D" id="2.130.10.10">
    <property type="entry name" value="YVTN repeat-like/Quinoprotein amine dehydrogenase"/>
    <property type="match status" value="4"/>
</dbReference>
<sequence>MKRRRRAALLVPLVLVSGAMHTLCARTAHDMNLDGLLDAHGRSTRDLRAHVPAAPRPAASATTDAPVWSGFGPDGGDVTDVGVSPIDANVALASVSPSANGGISGYDPHSGVYRSTDGGAHWSPLPAFESVWVDGLAFSGDGAAYAATVNFGLWKSTDAGEHWTTLDLGIGPYVRMRSITVDPNDGATLWACLVANGPGTTSLMVSTDNGATWTDRTPADGGEQRDCDGVAVETGGTHRVSVIVNDWNFIGHVWRSDDGGAHWSEVTDGLPPYRFHAVAFAGTRLLVGGGDGFGDDDVGLYASDDSGKHWHSLSDASWPQLAVTALAIAPGDPQTIVAATIGRGINRSSDGGATWQIEVGGTANVATNAVRFVPGSGSRVRVGAMSFGVLDSTDGGASFSPANAGLHELTVRSIAPNPLDPEEIAFSFESINSGGVYASVDHGAHWVLQDLPSARYSRVAFSPTGVLHAIFAGPTSTTQQEGLYRRNGDGSWSNLGPSGGPYFESRLFAVLFSATDPDLILLGGRDNGVAGAAGSIWRSTDAGATWAKVHAGIDFDTVSDFERVAGGDGKTLVASHDGQTPPQVGGVLRSTDGGTTWSDANDGLTEMAALPHLCQTPAPSPAIYLSAMTSNFDSGIFRSDDGGASWTQTAGILGVLLDVACDPFDPTVIYAAINSTEQPVLRSTDAGANFDVWGDGTATYAAANELVASVYHGGTQLLLGTSSDAFVLQGSDVVFANGFEGP</sequence>
<reference evidence="2 3" key="1">
    <citation type="submission" date="2020-07" db="EMBL/GenBank/DDBJ databases">
        <title>Genomic Encyclopedia of Type Strains, Phase IV (KMG-V): Genome sequencing to study the core and pangenomes of soil and plant-associated prokaryotes.</title>
        <authorList>
            <person name="Whitman W."/>
        </authorList>
    </citation>
    <scope>NUCLEOTIDE SEQUENCE [LARGE SCALE GENOMIC DNA]</scope>
    <source>
        <strain evidence="2 3">RH2WT43</strain>
    </source>
</reference>
<dbReference type="AlphaFoldDB" id="A0A839F346"/>
<feature type="chain" id="PRO_5032602842" evidence="1">
    <location>
        <begin position="23"/>
        <end position="742"/>
    </location>
</feature>
<comment type="caution">
    <text evidence="2">The sequence shown here is derived from an EMBL/GenBank/DDBJ whole genome shotgun (WGS) entry which is preliminary data.</text>
</comment>
<organism evidence="2 3">
    <name type="scientific">Dokdonella fugitiva</name>
    <dbReference type="NCBI Taxonomy" id="328517"/>
    <lineage>
        <taxon>Bacteria</taxon>
        <taxon>Pseudomonadati</taxon>
        <taxon>Pseudomonadota</taxon>
        <taxon>Gammaproteobacteria</taxon>
        <taxon>Lysobacterales</taxon>
        <taxon>Rhodanobacteraceae</taxon>
        <taxon>Dokdonella</taxon>
    </lineage>
</organism>
<evidence type="ECO:0000313" key="3">
    <source>
        <dbReference type="Proteomes" id="UP000550401"/>
    </source>
</evidence>
<dbReference type="RefSeq" id="WP_182529768.1">
    <property type="nucleotide sequence ID" value="NZ_JACGXL010000001.1"/>
</dbReference>
<keyword evidence="1" id="KW-0732">Signal</keyword>
<keyword evidence="3" id="KW-1185">Reference proteome</keyword>
<dbReference type="InterPro" id="IPR052025">
    <property type="entry name" value="Xyloglucanase_GH74"/>
</dbReference>
<evidence type="ECO:0000256" key="1">
    <source>
        <dbReference type="SAM" id="SignalP"/>
    </source>
</evidence>
<dbReference type="GO" id="GO:0010411">
    <property type="term" value="P:xyloglucan metabolic process"/>
    <property type="evidence" value="ECO:0007669"/>
    <property type="project" value="TreeGrafter"/>
</dbReference>
<evidence type="ECO:0000313" key="2">
    <source>
        <dbReference type="EMBL" id="MBA8886714.1"/>
    </source>
</evidence>
<proteinExistence type="predicted"/>
<dbReference type="PANTHER" id="PTHR43739:SF5">
    <property type="entry name" value="EXO-ALPHA-SIALIDASE"/>
    <property type="match status" value="1"/>
</dbReference>
<accession>A0A839F346</accession>
<dbReference type="SUPFAM" id="SSF110296">
    <property type="entry name" value="Oligoxyloglucan reducing end-specific cellobiohydrolase"/>
    <property type="match status" value="2"/>
</dbReference>
<feature type="signal peptide" evidence="1">
    <location>
        <begin position="1"/>
        <end position="22"/>
    </location>
</feature>
<dbReference type="InterPro" id="IPR036278">
    <property type="entry name" value="Sialidase_sf"/>
</dbReference>
<dbReference type="SUPFAM" id="SSF50939">
    <property type="entry name" value="Sialidases"/>
    <property type="match status" value="1"/>
</dbReference>
<dbReference type="Proteomes" id="UP000550401">
    <property type="component" value="Unassembled WGS sequence"/>
</dbReference>
<dbReference type="PANTHER" id="PTHR43739">
    <property type="entry name" value="XYLOGLUCANASE (EUROFUNG)"/>
    <property type="match status" value="1"/>
</dbReference>
<dbReference type="EMBL" id="JACGXL010000001">
    <property type="protein sequence ID" value="MBA8886714.1"/>
    <property type="molecule type" value="Genomic_DNA"/>
</dbReference>
<gene>
    <name evidence="2" type="ORF">FHW12_000905</name>
</gene>
<dbReference type="InterPro" id="IPR015943">
    <property type="entry name" value="WD40/YVTN_repeat-like_dom_sf"/>
</dbReference>
<name>A0A839F346_9GAMM</name>